<organism evidence="3 4">
    <name type="scientific">Nostoc piscinale CENA21</name>
    <dbReference type="NCBI Taxonomy" id="224013"/>
    <lineage>
        <taxon>Bacteria</taxon>
        <taxon>Bacillati</taxon>
        <taxon>Cyanobacteriota</taxon>
        <taxon>Cyanophyceae</taxon>
        <taxon>Nostocales</taxon>
        <taxon>Nostocaceae</taxon>
        <taxon>Nostoc</taxon>
    </lineage>
</organism>
<keyword evidence="4" id="KW-1185">Reference proteome</keyword>
<reference evidence="3 4" key="3">
    <citation type="journal article" date="2016" name="Genome Announc.">
        <title>Draft Genome Sequence of the N2-Fixing Cyanobacterium Nostoc piscinale CENA21, Isolated from the Brazilian Amazon Floodplain.</title>
        <authorList>
            <person name="Leao T."/>
            <person name="Guimaraes P.I."/>
            <person name="de Melo A.G."/>
            <person name="Ramos R.T."/>
            <person name="Leao P.N."/>
            <person name="Silva A."/>
            <person name="Fiore M.F."/>
            <person name="Schneider M.P."/>
        </authorList>
    </citation>
    <scope>NUCLEOTIDE SEQUENCE [LARGE SCALE GENOMIC DNA]</scope>
    <source>
        <strain evidence="3 4">CENA21</strain>
    </source>
</reference>
<evidence type="ECO:0000313" key="3">
    <source>
        <dbReference type="EMBL" id="ALF53809.1"/>
    </source>
</evidence>
<dbReference type="RefSeq" id="WP_062291199.1">
    <property type="nucleotide sequence ID" value="NZ_CP012036.1"/>
</dbReference>
<proteinExistence type="predicted"/>
<dbReference type="KEGG" id="npz:ACX27_14670"/>
<accession>A0A0M4SXP1</accession>
<dbReference type="KEGG" id="npz:ACX27_09110"/>
<sequence>MDYLHNEINRVGFPEGQLLGNGASAEECAEISAAYHQGKPMPASDNPVINRITERLVKTSGYGQNQGSEQHGSQQSVS</sequence>
<evidence type="ECO:0000256" key="1">
    <source>
        <dbReference type="SAM" id="MobiDB-lite"/>
    </source>
</evidence>
<evidence type="ECO:0000313" key="4">
    <source>
        <dbReference type="Proteomes" id="UP000062645"/>
    </source>
</evidence>
<dbReference type="AlphaFoldDB" id="A0A0M4SXP1"/>
<dbReference type="OrthoDB" id="488391at2"/>
<feature type="compositionally biased region" description="Polar residues" evidence="1">
    <location>
        <begin position="61"/>
        <end position="78"/>
    </location>
</feature>
<protein>
    <submittedName>
        <fullName evidence="3">Uncharacterized protein</fullName>
    </submittedName>
</protein>
<name>A0A0M4SXP1_9NOSO</name>
<feature type="region of interest" description="Disordered" evidence="1">
    <location>
        <begin position="57"/>
        <end position="78"/>
    </location>
</feature>
<dbReference type="EMBL" id="CP012036">
    <property type="protein sequence ID" value="ALF53809.1"/>
    <property type="molecule type" value="Genomic_DNA"/>
</dbReference>
<dbReference type="EMBL" id="CP012036">
    <property type="protein sequence ID" value="ALF52972.1"/>
    <property type="molecule type" value="Genomic_DNA"/>
</dbReference>
<gene>
    <name evidence="2" type="ORF">ACX27_09110</name>
    <name evidence="3" type="ORF">ACX27_14670</name>
</gene>
<reference evidence="3" key="2">
    <citation type="submission" date="2015-07" db="EMBL/GenBank/DDBJ databases">
        <authorList>
            <person name="Noorani M."/>
        </authorList>
    </citation>
    <scope>NUCLEOTIDE SEQUENCE</scope>
    <source>
        <strain evidence="3">CENA21</strain>
    </source>
</reference>
<dbReference type="Proteomes" id="UP000062645">
    <property type="component" value="Chromosome"/>
</dbReference>
<dbReference type="PATRIC" id="fig|224013.5.peg.2211"/>
<evidence type="ECO:0000313" key="2">
    <source>
        <dbReference type="EMBL" id="ALF52972.1"/>
    </source>
</evidence>
<reference evidence="4" key="1">
    <citation type="submission" date="2015-07" db="EMBL/GenBank/DDBJ databases">
        <title>Genome Of Nitrogen-Fixing Cyanobacterium Nostoc piscinale CENA21 From Solimoes/Amazon River Floodplain Sediments And Comparative Genomics To Uncover Biosynthetic Natural Products Potential.</title>
        <authorList>
            <person name="Leao T.F."/>
            <person name="Leao P.N."/>
            <person name="Guimaraes P.I."/>
            <person name="de Melo A.G.C."/>
            <person name="Ramos R.T.J."/>
            <person name="Silva A."/>
            <person name="Fiore M.F."/>
            <person name="Schneider M.P.C."/>
        </authorList>
    </citation>
    <scope>NUCLEOTIDE SEQUENCE [LARGE SCALE GENOMIC DNA]</scope>
    <source>
        <strain evidence="4">CENA21</strain>
    </source>
</reference>
<dbReference type="STRING" id="224013.ACX27_09110"/>